<reference evidence="2" key="1">
    <citation type="submission" date="2019-01" db="EMBL/GenBank/DDBJ databases">
        <title>Colletotrichum abscissum LGMF1257.</title>
        <authorList>
            <person name="Baroncelli R."/>
        </authorList>
    </citation>
    <scope>NUCLEOTIDE SEQUENCE</scope>
    <source>
        <strain evidence="2">Ca142</strain>
    </source>
</reference>
<evidence type="ECO:0000313" key="3">
    <source>
        <dbReference type="Proteomes" id="UP001056436"/>
    </source>
</evidence>
<gene>
    <name evidence="2" type="ORF">CABS02_10644</name>
</gene>
<dbReference type="OrthoDB" id="408631at2759"/>
<evidence type="ECO:0000259" key="1">
    <source>
        <dbReference type="Pfam" id="PF00135"/>
    </source>
</evidence>
<evidence type="ECO:0000313" key="2">
    <source>
        <dbReference type="EMBL" id="KAI3541704.1"/>
    </source>
</evidence>
<dbReference type="EMBL" id="SDAQ01000082">
    <property type="protein sequence ID" value="KAI3541704.1"/>
    <property type="molecule type" value="Genomic_DNA"/>
</dbReference>
<accession>A0A9P9X885</accession>
<dbReference type="PANTHER" id="PTHR11559">
    <property type="entry name" value="CARBOXYLESTERASE"/>
    <property type="match status" value="1"/>
</dbReference>
<dbReference type="InterPro" id="IPR029058">
    <property type="entry name" value="AB_hydrolase_fold"/>
</dbReference>
<dbReference type="AlphaFoldDB" id="A0A9P9X885"/>
<dbReference type="InterPro" id="IPR002018">
    <property type="entry name" value="CarbesteraseB"/>
</dbReference>
<dbReference type="Pfam" id="PF00135">
    <property type="entry name" value="COesterase"/>
    <property type="match status" value="1"/>
</dbReference>
<dbReference type="Gene3D" id="3.40.50.1820">
    <property type="entry name" value="alpha/beta hydrolase"/>
    <property type="match status" value="1"/>
</dbReference>
<keyword evidence="3" id="KW-1185">Reference proteome</keyword>
<dbReference type="Proteomes" id="UP001056436">
    <property type="component" value="Unassembled WGS sequence"/>
</dbReference>
<sequence length="290" mass="31675">MKIQKLLLLPTVSSATSTGFPTCLLGRGGWQLGHGRLDLSAFAAYENIIASLASLLHLRSHCWNQNLGLHDQRLALTWVQEIIASFDGDPSKVTIWGQSAGSFSVDHHLKAYANDTLVPFRAAIIFSGQMTLSKPSDLWRNGIVVRVPLLTGAVEEEGGGLVNDKVNMTAFFNAYLPPALISSEDLSIPNLFPKEYDWLGKFHGLEIVLLFTDPDTTPYTPQTYAVYEYFRGVVARFLKNPSAGPGWPAVGSSYAPIDVAVLGDVGDTSSVKTVLNSTALNERCKRFDMI</sequence>
<dbReference type="InterPro" id="IPR050309">
    <property type="entry name" value="Type-B_Carboxylest/Lipase"/>
</dbReference>
<name>A0A9P9X885_9PEZI</name>
<dbReference type="SUPFAM" id="SSF53474">
    <property type="entry name" value="alpha/beta-Hydrolases"/>
    <property type="match status" value="1"/>
</dbReference>
<feature type="domain" description="Carboxylesterase type B" evidence="1">
    <location>
        <begin position="64"/>
        <end position="131"/>
    </location>
</feature>
<proteinExistence type="predicted"/>
<protein>
    <recommendedName>
        <fullName evidence="1">Carboxylesterase type B domain-containing protein</fullName>
    </recommendedName>
</protein>
<organism evidence="2 3">
    <name type="scientific">Colletotrichum abscissum</name>
    <dbReference type="NCBI Taxonomy" id="1671311"/>
    <lineage>
        <taxon>Eukaryota</taxon>
        <taxon>Fungi</taxon>
        <taxon>Dikarya</taxon>
        <taxon>Ascomycota</taxon>
        <taxon>Pezizomycotina</taxon>
        <taxon>Sordariomycetes</taxon>
        <taxon>Hypocreomycetidae</taxon>
        <taxon>Glomerellales</taxon>
        <taxon>Glomerellaceae</taxon>
        <taxon>Colletotrichum</taxon>
        <taxon>Colletotrichum acutatum species complex</taxon>
    </lineage>
</organism>
<comment type="caution">
    <text evidence="2">The sequence shown here is derived from an EMBL/GenBank/DDBJ whole genome shotgun (WGS) entry which is preliminary data.</text>
</comment>